<name>A0ACC2V5C8_9TREE</name>
<evidence type="ECO:0000313" key="2">
    <source>
        <dbReference type="Proteomes" id="UP001227268"/>
    </source>
</evidence>
<dbReference type="EMBL" id="JASBWT010000027">
    <property type="protein sequence ID" value="KAJ9094051.1"/>
    <property type="molecule type" value="Genomic_DNA"/>
</dbReference>
<evidence type="ECO:0000313" key="1">
    <source>
        <dbReference type="EMBL" id="KAJ9094051.1"/>
    </source>
</evidence>
<organism evidence="1 2">
    <name type="scientific">Naganishia friedmannii</name>
    <dbReference type="NCBI Taxonomy" id="89922"/>
    <lineage>
        <taxon>Eukaryota</taxon>
        <taxon>Fungi</taxon>
        <taxon>Dikarya</taxon>
        <taxon>Basidiomycota</taxon>
        <taxon>Agaricomycotina</taxon>
        <taxon>Tremellomycetes</taxon>
        <taxon>Filobasidiales</taxon>
        <taxon>Filobasidiaceae</taxon>
        <taxon>Naganishia</taxon>
    </lineage>
</organism>
<dbReference type="Proteomes" id="UP001227268">
    <property type="component" value="Unassembled WGS sequence"/>
</dbReference>
<reference evidence="1" key="1">
    <citation type="submission" date="2023-04" db="EMBL/GenBank/DDBJ databases">
        <title>Draft Genome sequencing of Naganishia species isolated from polar environments using Oxford Nanopore Technology.</title>
        <authorList>
            <person name="Leo P."/>
            <person name="Venkateswaran K."/>
        </authorList>
    </citation>
    <scope>NUCLEOTIDE SEQUENCE</scope>
    <source>
        <strain evidence="1">MNA-CCFEE 5423</strain>
    </source>
</reference>
<keyword evidence="2" id="KW-1185">Reference proteome</keyword>
<proteinExistence type="predicted"/>
<gene>
    <name evidence="1" type="ORF">QFC21_006152</name>
</gene>
<accession>A0ACC2V5C8</accession>
<sequence>MPAPRLLDTLKPLLPFIPRVEAPLGRVDVTERAIWTAATLALYLALLSFPLFGAHEQQQHGMDTPDAWAHLRNIVAAKRGTLGELGVVPVVTAAVGLQAAAAYGWLDVDFGRREDRAVFGAAQKVLALGIAFTQTLLLILSGEYGPLSSLSPVTILLILFQICGSTLLTLILDEIVTSGYGIGSGISNFIAGATASTILSSALSLSWIATIAGPQYQGSLVALIHTLVKSHSRSRALKLVFYRDYLPNVWGFLTTALLFLACVFIQSFRTEVALKNMRARGMRVNYPVKLLYTSSIPLIIAGTLASHLFFASHTLYSLLPGNLVSRLITGAWQPLSEITHPATHSALTTGLLHLLTPPTSLVTALLSPIHTVVYAATLISSTALISRAWIHISGSGPQELAKQFKDQQLVVAGHREGSMVRELKKVVPTAAMSGAAVLAGLAVVGDVMGVYGGGVAFVATACTIYNSDVFVGTHAALVIVFELGMKEIMGPDMPGGGMGDLREFLSVLV</sequence>
<protein>
    <submittedName>
        <fullName evidence="1">Uncharacterized protein</fullName>
    </submittedName>
</protein>
<comment type="caution">
    <text evidence="1">The sequence shown here is derived from an EMBL/GenBank/DDBJ whole genome shotgun (WGS) entry which is preliminary data.</text>
</comment>